<feature type="transmembrane region" description="Helical" evidence="1">
    <location>
        <begin position="80"/>
        <end position="104"/>
    </location>
</feature>
<accession>A0ABP7ZFW9</accession>
<reference evidence="2" key="2">
    <citation type="submission" date="2023-12" db="EMBL/GenBank/DDBJ databases">
        <authorList>
            <person name="Sun Q."/>
            <person name="Inoue M."/>
        </authorList>
    </citation>
    <scope>NUCLEOTIDE SEQUENCE</scope>
    <source>
        <strain evidence="2">JCM 17590</strain>
    </source>
</reference>
<evidence type="ECO:0000313" key="3">
    <source>
        <dbReference type="Proteomes" id="UP001415169"/>
    </source>
</evidence>
<dbReference type="EMBL" id="BAABBV010000001">
    <property type="protein sequence ID" value="GAA4156465.1"/>
    <property type="molecule type" value="Genomic_DNA"/>
</dbReference>
<comment type="caution">
    <text evidence="2">The sequence shown here is derived from an EMBL/GenBank/DDBJ whole genome shotgun (WGS) entry which is preliminary data.</text>
</comment>
<dbReference type="Proteomes" id="UP001415169">
    <property type="component" value="Unassembled WGS sequence"/>
</dbReference>
<feature type="transmembrane region" description="Helical" evidence="1">
    <location>
        <begin position="266"/>
        <end position="287"/>
    </location>
</feature>
<evidence type="ECO:0000256" key="1">
    <source>
        <dbReference type="SAM" id="Phobius"/>
    </source>
</evidence>
<name>A0ABP7ZFW9_9MICO</name>
<evidence type="ECO:0000313" key="2">
    <source>
        <dbReference type="EMBL" id="GAA4156465.1"/>
    </source>
</evidence>
<proteinExistence type="predicted"/>
<keyword evidence="1" id="KW-0812">Transmembrane</keyword>
<dbReference type="PANTHER" id="PTHR37305">
    <property type="entry name" value="INTEGRAL MEMBRANE PROTEIN-RELATED"/>
    <property type="match status" value="1"/>
</dbReference>
<feature type="transmembrane region" description="Helical" evidence="1">
    <location>
        <begin position="131"/>
        <end position="152"/>
    </location>
</feature>
<feature type="transmembrane region" description="Helical" evidence="1">
    <location>
        <begin position="200"/>
        <end position="220"/>
    </location>
</feature>
<feature type="transmembrane region" description="Helical" evidence="1">
    <location>
        <begin position="172"/>
        <end position="193"/>
    </location>
</feature>
<sequence>MTTATAPTHQAPHVDLDGIRLSFARLVRSEWIKLRSIRSTMWCFGILFVLNIGFPLLIASTGSVGGTDNPHLVGDNANQVALMVVTLGVNFTQLVVAVLGVLIISGEYATGMIRGTFTANPGRLGSMFAKALVLAIATFVVSAASTWIAAIAVHPILSGQGIDYDLGDSKMFLPILGSSVYVTLVALLAFGIGSLVRASAGGIAITLGLLLVAPLILQILTNLLHGTTWPANVSAFLPSSAGAELFSYTTPSGAQHPADTVVLNGWQGFGVLGAEVLAVGIAALTLVKRRDA</sequence>
<gene>
    <name evidence="2" type="ORF">GCM10022286_06780</name>
</gene>
<organism evidence="2 3">
    <name type="scientific">Gryllotalpicola daejeonensis</name>
    <dbReference type="NCBI Taxonomy" id="993087"/>
    <lineage>
        <taxon>Bacteria</taxon>
        <taxon>Bacillati</taxon>
        <taxon>Actinomycetota</taxon>
        <taxon>Actinomycetes</taxon>
        <taxon>Micrococcales</taxon>
        <taxon>Microbacteriaceae</taxon>
        <taxon>Gryllotalpicola</taxon>
    </lineage>
</organism>
<dbReference type="PANTHER" id="PTHR37305:SF1">
    <property type="entry name" value="MEMBRANE PROTEIN"/>
    <property type="match status" value="1"/>
</dbReference>
<keyword evidence="1" id="KW-0472">Membrane</keyword>
<protein>
    <submittedName>
        <fullName evidence="2">ABC transporter permease subunit</fullName>
    </submittedName>
</protein>
<reference evidence="2" key="1">
    <citation type="journal article" date="2014" name="Int. J. Syst. Evol. Microbiol.">
        <title>Complete genome of a new Firmicutes species belonging to the dominant human colonic microbiota ('Ruminococcus bicirculans') reveals two chromosomes and a selective capacity to utilize plant glucans.</title>
        <authorList>
            <consortium name="NISC Comparative Sequencing Program"/>
            <person name="Wegmann U."/>
            <person name="Louis P."/>
            <person name="Goesmann A."/>
            <person name="Henrissat B."/>
            <person name="Duncan S.H."/>
            <person name="Flint H.J."/>
        </authorList>
    </citation>
    <scope>NUCLEOTIDE SEQUENCE</scope>
    <source>
        <strain evidence="2">JCM 17590</strain>
    </source>
</reference>
<keyword evidence="1" id="KW-1133">Transmembrane helix</keyword>
<feature type="transmembrane region" description="Helical" evidence="1">
    <location>
        <begin position="41"/>
        <end position="60"/>
    </location>
</feature>
<dbReference type="RefSeq" id="WP_344790328.1">
    <property type="nucleotide sequence ID" value="NZ_BAABBV010000001.1"/>
</dbReference>
<keyword evidence="3" id="KW-1185">Reference proteome</keyword>